<feature type="compositionally biased region" description="Low complexity" evidence="5">
    <location>
        <begin position="44"/>
        <end position="57"/>
    </location>
</feature>
<dbReference type="Pfam" id="PF00497">
    <property type="entry name" value="SBP_bac_3"/>
    <property type="match status" value="1"/>
</dbReference>
<evidence type="ECO:0000256" key="5">
    <source>
        <dbReference type="SAM" id="MobiDB-lite"/>
    </source>
</evidence>
<evidence type="ECO:0000256" key="1">
    <source>
        <dbReference type="ARBA" id="ARBA00004196"/>
    </source>
</evidence>
<gene>
    <name evidence="8" type="primary">pheC</name>
    <name evidence="8" type="ORF">BN1051_01487</name>
</gene>
<name>A0A078MPG6_9MICC</name>
<keyword evidence="3 6" id="KW-0732">Signal</keyword>
<protein>
    <submittedName>
        <fullName evidence="8">Cyclohexadienyl dehydratase</fullName>
    </submittedName>
</protein>
<dbReference type="InterPro" id="IPR018313">
    <property type="entry name" value="SBP_3_CS"/>
</dbReference>
<dbReference type="AlphaFoldDB" id="A0A078MPG6"/>
<evidence type="ECO:0000256" key="6">
    <source>
        <dbReference type="SAM" id="SignalP"/>
    </source>
</evidence>
<feature type="chain" id="PRO_5001742100" evidence="6">
    <location>
        <begin position="44"/>
        <end position="297"/>
    </location>
</feature>
<dbReference type="PROSITE" id="PS01039">
    <property type="entry name" value="SBP_BACTERIAL_3"/>
    <property type="match status" value="1"/>
</dbReference>
<dbReference type="PANTHER" id="PTHR35936:SF19">
    <property type="entry name" value="AMINO-ACID-BINDING PROTEIN YXEM-RELATED"/>
    <property type="match status" value="1"/>
</dbReference>
<evidence type="ECO:0000313" key="8">
    <source>
        <dbReference type="EMBL" id="CEA08149.1"/>
    </source>
</evidence>
<dbReference type="EMBL" id="LN483070">
    <property type="protein sequence ID" value="CEA08149.1"/>
    <property type="molecule type" value="Genomic_DNA"/>
</dbReference>
<evidence type="ECO:0000256" key="3">
    <source>
        <dbReference type="ARBA" id="ARBA00022729"/>
    </source>
</evidence>
<dbReference type="InterPro" id="IPR001638">
    <property type="entry name" value="Solute-binding_3/MltF_N"/>
</dbReference>
<proteinExistence type="inferred from homology"/>
<comment type="subcellular location">
    <subcellularLocation>
        <location evidence="1">Cell envelope</location>
    </subcellularLocation>
</comment>
<comment type="similarity">
    <text evidence="2 4">Belongs to the bacterial solute-binding protein 3 family.</text>
</comment>
<dbReference type="GO" id="GO:0030313">
    <property type="term" value="C:cell envelope"/>
    <property type="evidence" value="ECO:0007669"/>
    <property type="project" value="UniProtKB-SubCell"/>
</dbReference>
<accession>A0A078MPG6</accession>
<sequence length="297" mass="32084">MKNRTPLTPAPGKAGPRTAARRLAVLASVGVLLAGLTACSAQADGADGGQAATPPAGSGTDSRLESIKAEGVLRVCTTGDYRPFTYLDPDSGEWSGIDVDMVRDLADRLEVEPEFVQTTWKDLMPDFLAGCDIGVGGVSISLARAEQAFYSDPVLTEGKTPITLCGKEELYDTVEEINQPGVRSIMPIGGTNEVFAEEHYPNGELIKFEDNNTIFDEIVAGRADVMTTDASETRWVANEYPELCAVHPDDPFNFSQKAYLLPLGDTVFQDYVNQWLVMAEADGTYDAAKETWWGSEG</sequence>
<dbReference type="SUPFAM" id="SSF53850">
    <property type="entry name" value="Periplasmic binding protein-like II"/>
    <property type="match status" value="1"/>
</dbReference>
<feature type="signal peptide" evidence="6">
    <location>
        <begin position="1"/>
        <end position="43"/>
    </location>
</feature>
<feature type="domain" description="Solute-binding protein family 3/N-terminal" evidence="7">
    <location>
        <begin position="72"/>
        <end position="296"/>
    </location>
</feature>
<dbReference type="PANTHER" id="PTHR35936">
    <property type="entry name" value="MEMBRANE-BOUND LYTIC MUREIN TRANSGLYCOSYLASE F"/>
    <property type="match status" value="1"/>
</dbReference>
<evidence type="ECO:0000259" key="7">
    <source>
        <dbReference type="SMART" id="SM00062"/>
    </source>
</evidence>
<dbReference type="SMART" id="SM00062">
    <property type="entry name" value="PBPb"/>
    <property type="match status" value="1"/>
</dbReference>
<organism evidence="8">
    <name type="scientific">Arthrobacter saudimassiliensis</name>
    <dbReference type="NCBI Taxonomy" id="1461584"/>
    <lineage>
        <taxon>Bacteria</taxon>
        <taxon>Bacillati</taxon>
        <taxon>Actinomycetota</taxon>
        <taxon>Actinomycetes</taxon>
        <taxon>Micrococcales</taxon>
        <taxon>Micrococcaceae</taxon>
        <taxon>Arthrobacter</taxon>
    </lineage>
</organism>
<evidence type="ECO:0000256" key="4">
    <source>
        <dbReference type="RuleBase" id="RU003744"/>
    </source>
</evidence>
<reference evidence="8" key="1">
    <citation type="submission" date="2014-07" db="EMBL/GenBank/DDBJ databases">
        <authorList>
            <person name="Urmite Genomes Urmite Genomes"/>
        </authorList>
    </citation>
    <scope>NUCLEOTIDE SEQUENCE</scope>
    <source>
        <strain evidence="8">11W110_air</strain>
    </source>
</reference>
<feature type="region of interest" description="Disordered" evidence="5">
    <location>
        <begin position="44"/>
        <end position="63"/>
    </location>
</feature>
<dbReference type="PATRIC" id="fig|1461584.3.peg.1475"/>
<dbReference type="Gene3D" id="3.40.190.10">
    <property type="entry name" value="Periplasmic binding protein-like II"/>
    <property type="match status" value="2"/>
</dbReference>
<evidence type="ECO:0000256" key="2">
    <source>
        <dbReference type="ARBA" id="ARBA00010333"/>
    </source>
</evidence>